<feature type="domain" description="Thioesterase" evidence="3">
    <location>
        <begin position="58"/>
        <end position="129"/>
    </location>
</feature>
<dbReference type="InterPro" id="IPR039298">
    <property type="entry name" value="ACOT13"/>
</dbReference>
<dbReference type="InterPro" id="IPR029069">
    <property type="entry name" value="HotDog_dom_sf"/>
</dbReference>
<evidence type="ECO:0000256" key="1">
    <source>
        <dbReference type="ARBA" id="ARBA00008324"/>
    </source>
</evidence>
<gene>
    <name evidence="4" type="ORF">CAL23_10565</name>
</gene>
<reference evidence="4 5" key="1">
    <citation type="submission" date="2017-05" db="EMBL/GenBank/DDBJ databases">
        <title>Complete and WGS of Bordetella genogroups.</title>
        <authorList>
            <person name="Spilker T."/>
            <person name="Lipuma J."/>
        </authorList>
    </citation>
    <scope>NUCLEOTIDE SEQUENCE [LARGE SCALE GENOMIC DNA]</scope>
    <source>
        <strain evidence="4 5">AU3139</strain>
    </source>
</reference>
<accession>A0ABX4FJ17</accession>
<evidence type="ECO:0000313" key="4">
    <source>
        <dbReference type="EMBL" id="OZI82104.1"/>
    </source>
</evidence>
<dbReference type="CDD" id="cd03443">
    <property type="entry name" value="PaaI_thioesterase"/>
    <property type="match status" value="1"/>
</dbReference>
<protein>
    <submittedName>
        <fullName evidence="4">Thioesterase</fullName>
    </submittedName>
</protein>
<comment type="caution">
    <text evidence="4">The sequence shown here is derived from an EMBL/GenBank/DDBJ whole genome shotgun (WGS) entry which is preliminary data.</text>
</comment>
<dbReference type="InterPro" id="IPR006683">
    <property type="entry name" value="Thioestr_dom"/>
</dbReference>
<organism evidence="4 5">
    <name type="scientific">Bordetella genomosp. 6</name>
    <dbReference type="NCBI Taxonomy" id="463024"/>
    <lineage>
        <taxon>Bacteria</taxon>
        <taxon>Pseudomonadati</taxon>
        <taxon>Pseudomonadota</taxon>
        <taxon>Betaproteobacteria</taxon>
        <taxon>Burkholderiales</taxon>
        <taxon>Alcaligenaceae</taxon>
        <taxon>Bordetella</taxon>
    </lineage>
</organism>
<dbReference type="RefSeq" id="WP_086094561.1">
    <property type="nucleotide sequence ID" value="NZ_CP021107.1"/>
</dbReference>
<dbReference type="PANTHER" id="PTHR21660:SF1">
    <property type="entry name" value="ACYL-COENZYME A THIOESTERASE 13"/>
    <property type="match status" value="1"/>
</dbReference>
<dbReference type="EMBL" id="NEVV01000001">
    <property type="protein sequence ID" value="OZI82104.1"/>
    <property type="molecule type" value="Genomic_DNA"/>
</dbReference>
<proteinExistence type="inferred from homology"/>
<dbReference type="NCBIfam" id="TIGR00369">
    <property type="entry name" value="unchar_dom_1"/>
    <property type="match status" value="1"/>
</dbReference>
<dbReference type="Gene3D" id="3.10.129.10">
    <property type="entry name" value="Hotdog Thioesterase"/>
    <property type="match status" value="1"/>
</dbReference>
<sequence length="151" mass="16293">MAFVQPSLFMNDSIPDGFAPWRPGSPFMAHLADLGAFYVREADDVLAVRVGPPHTNMHGIAHGGLLATLADSALGYCISRRAQASVVTVQMSVEYLSAVKPGDWLQARVRIDKQGRRLIYATCLLQVEDKLMLKANAVFAVRAAPAPVSDG</sequence>
<comment type="similarity">
    <text evidence="1">Belongs to the thioesterase PaaI family.</text>
</comment>
<evidence type="ECO:0000313" key="5">
    <source>
        <dbReference type="Proteomes" id="UP000216524"/>
    </source>
</evidence>
<name>A0ABX4FJ17_9BORD</name>
<evidence type="ECO:0000259" key="3">
    <source>
        <dbReference type="Pfam" id="PF03061"/>
    </source>
</evidence>
<dbReference type="Proteomes" id="UP000216524">
    <property type="component" value="Unassembled WGS sequence"/>
</dbReference>
<evidence type="ECO:0000256" key="2">
    <source>
        <dbReference type="ARBA" id="ARBA00022801"/>
    </source>
</evidence>
<dbReference type="PANTHER" id="PTHR21660">
    <property type="entry name" value="THIOESTERASE SUPERFAMILY MEMBER-RELATED"/>
    <property type="match status" value="1"/>
</dbReference>
<dbReference type="InterPro" id="IPR003736">
    <property type="entry name" value="PAAI_dom"/>
</dbReference>
<keyword evidence="5" id="KW-1185">Reference proteome</keyword>
<dbReference type="SUPFAM" id="SSF54637">
    <property type="entry name" value="Thioesterase/thiol ester dehydrase-isomerase"/>
    <property type="match status" value="1"/>
</dbReference>
<keyword evidence="2" id="KW-0378">Hydrolase</keyword>
<dbReference type="Pfam" id="PF03061">
    <property type="entry name" value="4HBT"/>
    <property type="match status" value="1"/>
</dbReference>